<accession>A0A8C4DGB0</accession>
<protein>
    <recommendedName>
        <fullName evidence="7">Perilipin</fullName>
    </recommendedName>
</protein>
<dbReference type="InterPro" id="IPR004279">
    <property type="entry name" value="Perilipin"/>
</dbReference>
<dbReference type="PANTHER" id="PTHR14024:SF49">
    <property type="entry name" value="LIPID STORAGE DROPLETS SURFACE-BINDING PROTEIN 1"/>
    <property type="match status" value="1"/>
</dbReference>
<comment type="similarity">
    <text evidence="2">Belongs to the perilipin family.</text>
</comment>
<organism evidence="5 6">
    <name type="scientific">Dicentrarchus labrax</name>
    <name type="common">European seabass</name>
    <name type="synonym">Morone labrax</name>
    <dbReference type="NCBI Taxonomy" id="13489"/>
    <lineage>
        <taxon>Eukaryota</taxon>
        <taxon>Metazoa</taxon>
        <taxon>Chordata</taxon>
        <taxon>Craniata</taxon>
        <taxon>Vertebrata</taxon>
        <taxon>Euteleostomi</taxon>
        <taxon>Actinopterygii</taxon>
        <taxon>Neopterygii</taxon>
        <taxon>Teleostei</taxon>
        <taxon>Neoteleostei</taxon>
        <taxon>Acanthomorphata</taxon>
        <taxon>Eupercaria</taxon>
        <taxon>Moronidae</taxon>
        <taxon>Dicentrarchus</taxon>
    </lineage>
</organism>
<evidence type="ECO:0008006" key="7">
    <source>
        <dbReference type="Google" id="ProtNLM"/>
    </source>
</evidence>
<dbReference type="Gene3D" id="1.20.120.340">
    <property type="entry name" value="Flagellar protein FliS"/>
    <property type="match status" value="1"/>
</dbReference>
<evidence type="ECO:0000256" key="1">
    <source>
        <dbReference type="ARBA" id="ARBA00004502"/>
    </source>
</evidence>
<dbReference type="GO" id="GO:0010890">
    <property type="term" value="P:positive regulation of triglyceride storage"/>
    <property type="evidence" value="ECO:0007669"/>
    <property type="project" value="TreeGrafter"/>
</dbReference>
<dbReference type="GO" id="GO:0005829">
    <property type="term" value="C:cytosol"/>
    <property type="evidence" value="ECO:0007669"/>
    <property type="project" value="TreeGrafter"/>
</dbReference>
<dbReference type="Pfam" id="PF03036">
    <property type="entry name" value="Perilipin"/>
    <property type="match status" value="1"/>
</dbReference>
<dbReference type="AlphaFoldDB" id="A0A8C4DGB0"/>
<evidence type="ECO:0000256" key="4">
    <source>
        <dbReference type="SAM" id="MobiDB-lite"/>
    </source>
</evidence>
<evidence type="ECO:0000313" key="6">
    <source>
        <dbReference type="Proteomes" id="UP000694389"/>
    </source>
</evidence>
<reference evidence="5" key="2">
    <citation type="submission" date="2025-09" db="UniProtKB">
        <authorList>
            <consortium name="Ensembl"/>
        </authorList>
    </citation>
    <scope>IDENTIFICATION</scope>
</reference>
<dbReference type="GeneTree" id="ENSGT00950000182920"/>
<dbReference type="GO" id="GO:0019915">
    <property type="term" value="P:lipid storage"/>
    <property type="evidence" value="ECO:0007669"/>
    <property type="project" value="TreeGrafter"/>
</dbReference>
<feature type="region of interest" description="Disordered" evidence="4">
    <location>
        <begin position="284"/>
        <end position="325"/>
    </location>
</feature>
<evidence type="ECO:0000256" key="3">
    <source>
        <dbReference type="ARBA" id="ARBA00022677"/>
    </source>
</evidence>
<gene>
    <name evidence="5" type="primary">LOC127354843</name>
</gene>
<dbReference type="GO" id="GO:0005811">
    <property type="term" value="C:lipid droplet"/>
    <property type="evidence" value="ECO:0007669"/>
    <property type="project" value="UniProtKB-SubCell"/>
</dbReference>
<keyword evidence="3" id="KW-0551">Lipid droplet</keyword>
<proteinExistence type="inferred from homology"/>
<dbReference type="SUPFAM" id="SSF109775">
    <property type="entry name" value="Mannose-6-phosphate receptor binding protein 1 (Tip47), C-terminal domain"/>
    <property type="match status" value="1"/>
</dbReference>
<dbReference type="Proteomes" id="UP000694389">
    <property type="component" value="Unassembled WGS sequence"/>
</dbReference>
<name>A0A8C4DGB0_DICLA</name>
<reference evidence="5" key="1">
    <citation type="submission" date="2025-08" db="UniProtKB">
        <authorList>
            <consortium name="Ensembl"/>
        </authorList>
    </citation>
    <scope>IDENTIFICATION</scope>
</reference>
<evidence type="ECO:0000256" key="2">
    <source>
        <dbReference type="ARBA" id="ARBA00006311"/>
    </source>
</evidence>
<keyword evidence="6" id="KW-1185">Reference proteome</keyword>
<dbReference type="Ensembl" id="ENSDLAT00005003762.2">
    <property type="protein sequence ID" value="ENSDLAP00005003635.2"/>
    <property type="gene ID" value="ENSDLAG00005001655.2"/>
</dbReference>
<dbReference type="PANTHER" id="PTHR14024">
    <property type="entry name" value="PERILIPIN"/>
    <property type="match status" value="1"/>
</dbReference>
<sequence>MPMNNNQVSTMEKVQRAAARLAKLPVVHSACTKLSVLYIDTKYSHPNLRSVCEGLESSVAAIVTPVCVKLEPQMSIAIDVACKGLDWLETAFPVLHMPTEQIVATAKNKMHEIQDVVSIAANGTVDCVQHTVTWLMGRTQQGDNQADQPLVERAITVASVGLDSALIMSEVLMDRVLPPTEEDEEEEAHLLEGFEAATLRRPYPARLASLTVRLCRRTFHMVGSKMQSIQVMENLSRSSSLIQDLQTSCLTLVWSIQGLPQHVQHQLVSAFFFFSQMYNLSYPPSQHQGDKDRSCLNAAETSPTHKDVVPAHPQTTPASCQKRRPAKMSPFNNGCNVKGCVRR</sequence>
<comment type="subcellular location">
    <subcellularLocation>
        <location evidence="1">Lipid droplet</location>
    </subcellularLocation>
</comment>
<evidence type="ECO:0000313" key="5">
    <source>
        <dbReference type="Ensembl" id="ENSDLAP00005003635.2"/>
    </source>
</evidence>